<evidence type="ECO:0000313" key="5">
    <source>
        <dbReference type="WBParaSite" id="Hba_05490"/>
    </source>
</evidence>
<feature type="domain" description="SERRATE/Ars2 N-terminal" evidence="3">
    <location>
        <begin position="116"/>
        <end position="160"/>
    </location>
</feature>
<feature type="region of interest" description="Disordered" evidence="1">
    <location>
        <begin position="212"/>
        <end position="237"/>
    </location>
</feature>
<evidence type="ECO:0000256" key="1">
    <source>
        <dbReference type="SAM" id="MobiDB-lite"/>
    </source>
</evidence>
<feature type="compositionally biased region" description="Polar residues" evidence="1">
    <location>
        <begin position="62"/>
        <end position="71"/>
    </location>
</feature>
<feature type="compositionally biased region" description="Acidic residues" evidence="1">
    <location>
        <begin position="226"/>
        <end position="237"/>
    </location>
</feature>
<feature type="transmembrane region" description="Helical" evidence="2">
    <location>
        <begin position="441"/>
        <end position="459"/>
    </location>
</feature>
<dbReference type="GO" id="GO:0031053">
    <property type="term" value="P:primary miRNA processing"/>
    <property type="evidence" value="ECO:0007669"/>
    <property type="project" value="TreeGrafter"/>
</dbReference>
<dbReference type="Pfam" id="PF12066">
    <property type="entry name" value="SERRATE_Ars2_N"/>
    <property type="match status" value="1"/>
</dbReference>
<dbReference type="GO" id="GO:0016604">
    <property type="term" value="C:nuclear body"/>
    <property type="evidence" value="ECO:0007669"/>
    <property type="project" value="TreeGrafter"/>
</dbReference>
<evidence type="ECO:0000313" key="4">
    <source>
        <dbReference type="Proteomes" id="UP000095283"/>
    </source>
</evidence>
<evidence type="ECO:0000256" key="2">
    <source>
        <dbReference type="SAM" id="Phobius"/>
    </source>
</evidence>
<dbReference type="AlphaFoldDB" id="A0A1I7WKC4"/>
<name>A0A1I7WKC4_HETBA</name>
<dbReference type="WBParaSite" id="Hba_05490">
    <property type="protein sequence ID" value="Hba_05490"/>
    <property type="gene ID" value="Hba_05490"/>
</dbReference>
<dbReference type="Proteomes" id="UP000095283">
    <property type="component" value="Unplaced"/>
</dbReference>
<proteinExistence type="predicted"/>
<sequence>MRGGSFYELSRNPDCSCKATNVNTIMYDSEEDVERRGRDKFPRERDYRRDDDRRGSGFIRNDYSNGAQKRSSSGRRDDYGAGPGAKRGRIDNASDTFDPVIRSSDDTSACTMMTFKKFLMSQEDDISDEDAIAKYNEYKLDFKRQQLQKFFNAHKDEEWQLEVLRKFLLDLDNAKDVIRIMDTLVVRLEGGSAEDVEALKLEKIEDESLEDINKGNEELKNKPKEGEEDAISDGEVPETEAEKRKKMLLHKTSSIFLRNVPPSVTISELEAMCKRSPGFLRVALADPIPDRKFFRRGWATYKRDVNIKEICWNLNSIRIRDSDLNAIINRDLTRRIRTTNGITAHKQVAQNDLRQAVKVRSIFLKCGMLHVRGQTPSASQWGADEDGTSLVSNKFITAGKERWRKITPEEIIASVSVHLQQDMMGMVGLHREIMVEVLAGIYNYLFGVYLVIADVVGIFL</sequence>
<organism evidence="4 5">
    <name type="scientific">Heterorhabditis bacteriophora</name>
    <name type="common">Entomopathogenic nematode worm</name>
    <dbReference type="NCBI Taxonomy" id="37862"/>
    <lineage>
        <taxon>Eukaryota</taxon>
        <taxon>Metazoa</taxon>
        <taxon>Ecdysozoa</taxon>
        <taxon>Nematoda</taxon>
        <taxon>Chromadorea</taxon>
        <taxon>Rhabditida</taxon>
        <taxon>Rhabditina</taxon>
        <taxon>Rhabditomorpha</taxon>
        <taxon>Strongyloidea</taxon>
        <taxon>Heterorhabditidae</taxon>
        <taxon>Heterorhabditis</taxon>
    </lineage>
</organism>
<keyword evidence="4" id="KW-1185">Reference proteome</keyword>
<keyword evidence="2" id="KW-1133">Transmembrane helix</keyword>
<dbReference type="InterPro" id="IPR021933">
    <property type="entry name" value="SERRATE/Ars2_N"/>
</dbReference>
<feature type="compositionally biased region" description="Basic and acidic residues" evidence="1">
    <location>
        <begin position="33"/>
        <end position="55"/>
    </location>
</feature>
<evidence type="ECO:0000259" key="3">
    <source>
        <dbReference type="Pfam" id="PF12066"/>
    </source>
</evidence>
<dbReference type="InterPro" id="IPR039727">
    <property type="entry name" value="SE/Ars2"/>
</dbReference>
<accession>A0A1I7WKC4</accession>
<feature type="region of interest" description="Disordered" evidence="1">
    <location>
        <begin position="30"/>
        <end position="98"/>
    </location>
</feature>
<keyword evidence="2" id="KW-0472">Membrane</keyword>
<reference evidence="5" key="1">
    <citation type="submission" date="2016-11" db="UniProtKB">
        <authorList>
            <consortium name="WormBaseParasite"/>
        </authorList>
    </citation>
    <scope>IDENTIFICATION</scope>
</reference>
<dbReference type="PANTHER" id="PTHR13165">
    <property type="entry name" value="ARSENITE-RESISTANCE PROTEIN 2"/>
    <property type="match status" value="1"/>
</dbReference>
<keyword evidence="2" id="KW-0812">Transmembrane</keyword>
<dbReference type="PANTHER" id="PTHR13165:SF0">
    <property type="entry name" value="SERRATE RNA EFFECTOR MOLECULE HOMOLOG"/>
    <property type="match status" value="1"/>
</dbReference>
<protein>
    <submittedName>
        <fullName evidence="5">DUF3546 domain-containing protein</fullName>
    </submittedName>
</protein>
<feature type="compositionally biased region" description="Basic and acidic residues" evidence="1">
    <location>
        <begin position="212"/>
        <end position="225"/>
    </location>
</feature>